<dbReference type="RefSeq" id="WP_131809005.1">
    <property type="nucleotide sequence ID" value="NZ_BCSZ01000013.1"/>
</dbReference>
<dbReference type="SMART" id="SM01294">
    <property type="entry name" value="PKS_PP_betabranch"/>
    <property type="match status" value="1"/>
</dbReference>
<dbReference type="InterPro" id="IPR020806">
    <property type="entry name" value="PKS_PP-bd"/>
</dbReference>
<dbReference type="FunFam" id="3.40.50.12780:FF:000012">
    <property type="entry name" value="Non-ribosomal peptide synthetase"/>
    <property type="match status" value="1"/>
</dbReference>
<keyword evidence="3" id="KW-0596">Phosphopantetheine</keyword>
<accession>A0A100WP29</accession>
<dbReference type="AlphaFoldDB" id="A0A100WP29"/>
<dbReference type="PROSITE" id="PS00012">
    <property type="entry name" value="PHOSPHOPANTETHEINE"/>
    <property type="match status" value="1"/>
</dbReference>
<dbReference type="Gene3D" id="3.30.559.30">
    <property type="entry name" value="Nonribosomal peptide synthetase, condensation domain"/>
    <property type="match status" value="1"/>
</dbReference>
<evidence type="ECO:0000256" key="4">
    <source>
        <dbReference type="ARBA" id="ARBA00022553"/>
    </source>
</evidence>
<dbReference type="NCBIfam" id="TIGR01733">
    <property type="entry name" value="AA-adenyl-dom"/>
    <property type="match status" value="1"/>
</dbReference>
<dbReference type="PROSITE" id="PS50075">
    <property type="entry name" value="CARRIER"/>
    <property type="match status" value="1"/>
</dbReference>
<dbReference type="SMART" id="SM00823">
    <property type="entry name" value="PKS_PP"/>
    <property type="match status" value="1"/>
</dbReference>
<evidence type="ECO:0000256" key="2">
    <source>
        <dbReference type="ARBA" id="ARBA00006432"/>
    </source>
</evidence>
<dbReference type="Gene3D" id="3.40.50.1820">
    <property type="entry name" value="alpha/beta hydrolase"/>
    <property type="match status" value="1"/>
</dbReference>
<dbReference type="InterPro" id="IPR020845">
    <property type="entry name" value="AMP-binding_CS"/>
</dbReference>
<dbReference type="SUPFAM" id="SSF53474">
    <property type="entry name" value="alpha/beta-Hydrolases"/>
    <property type="match status" value="1"/>
</dbReference>
<dbReference type="InterPro" id="IPR029058">
    <property type="entry name" value="AB_hydrolase_fold"/>
</dbReference>
<gene>
    <name evidence="6" type="ORF">RMCFA_1706</name>
</gene>
<dbReference type="InterPro" id="IPR006162">
    <property type="entry name" value="Ppantetheine_attach_site"/>
</dbReference>
<dbReference type="InterPro" id="IPR001031">
    <property type="entry name" value="Thioesterase"/>
</dbReference>
<dbReference type="Pfam" id="PF00550">
    <property type="entry name" value="PP-binding"/>
    <property type="match status" value="1"/>
</dbReference>
<dbReference type="FunFam" id="3.40.50.980:FF:000001">
    <property type="entry name" value="Non-ribosomal peptide synthetase"/>
    <property type="match status" value="1"/>
</dbReference>
<dbReference type="Gene3D" id="3.40.50.12780">
    <property type="entry name" value="N-terminal domain of ligase-like"/>
    <property type="match status" value="1"/>
</dbReference>
<dbReference type="InterPro" id="IPR001242">
    <property type="entry name" value="Condensation_dom"/>
</dbReference>
<evidence type="ECO:0000259" key="5">
    <source>
        <dbReference type="PROSITE" id="PS50075"/>
    </source>
</evidence>
<comment type="similarity">
    <text evidence="2">Belongs to the ATP-dependent AMP-binding enzyme family.</text>
</comment>
<dbReference type="FunFam" id="2.30.38.10:FF:000001">
    <property type="entry name" value="Non-ribosomal peptide synthetase PvdI"/>
    <property type="match status" value="1"/>
</dbReference>
<dbReference type="GO" id="GO:0003824">
    <property type="term" value="F:catalytic activity"/>
    <property type="evidence" value="ECO:0007669"/>
    <property type="project" value="InterPro"/>
</dbReference>
<protein>
    <submittedName>
        <fullName evidence="6">Linear gramicidin synthetase subunit C</fullName>
    </submittedName>
</protein>
<dbReference type="SUPFAM" id="SSF52777">
    <property type="entry name" value="CoA-dependent acyltransferases"/>
    <property type="match status" value="1"/>
</dbReference>
<dbReference type="UniPathway" id="UPA00011"/>
<dbReference type="EMBL" id="BCSZ01000013">
    <property type="protein sequence ID" value="GAT01594.1"/>
    <property type="molecule type" value="Genomic_DNA"/>
</dbReference>
<reference evidence="6 7" key="1">
    <citation type="journal article" date="2016" name="Genome Announc.">
        <title>Draft Genome Sequences of Five Rapidly Growing Mycobacterium Species, M. thermoresistibile, M. fortuitum subsp. acetamidolyticum, M. canariasense, M. brisbanense, and M. novocastrense.</title>
        <authorList>
            <person name="Katahira K."/>
            <person name="Ogura Y."/>
            <person name="Gotoh Y."/>
            <person name="Hayashi T."/>
        </authorList>
    </citation>
    <scope>NUCLEOTIDE SEQUENCE [LARGE SCALE GENOMIC DNA]</scope>
    <source>
        <strain evidence="6 7">JCM6368</strain>
    </source>
</reference>
<reference evidence="7" key="2">
    <citation type="submission" date="2016-02" db="EMBL/GenBank/DDBJ databases">
        <title>Draft genome sequence of five rapidly growing Mycobacterium species.</title>
        <authorList>
            <person name="Katahira K."/>
            <person name="Gotou Y."/>
            <person name="Iida K."/>
            <person name="Ogura Y."/>
            <person name="Hayashi T."/>
        </authorList>
    </citation>
    <scope>NUCLEOTIDE SEQUENCE [LARGE SCALE GENOMIC DNA]</scope>
    <source>
        <strain evidence="7">JCM6368</strain>
    </source>
</reference>
<dbReference type="InterPro" id="IPR009081">
    <property type="entry name" value="PP-bd_ACP"/>
</dbReference>
<dbReference type="GO" id="GO:0031177">
    <property type="term" value="F:phosphopantetheine binding"/>
    <property type="evidence" value="ECO:0007669"/>
    <property type="project" value="InterPro"/>
</dbReference>
<dbReference type="Gene3D" id="3.30.559.10">
    <property type="entry name" value="Chloramphenicol acetyltransferase-like domain"/>
    <property type="match status" value="1"/>
</dbReference>
<dbReference type="InterPro" id="IPR023213">
    <property type="entry name" value="CAT-like_dom_sf"/>
</dbReference>
<dbReference type="PANTHER" id="PTHR45527">
    <property type="entry name" value="NONRIBOSOMAL PEPTIDE SYNTHETASE"/>
    <property type="match status" value="1"/>
</dbReference>
<dbReference type="FunFam" id="3.30.300.30:FF:000010">
    <property type="entry name" value="Enterobactin synthetase component F"/>
    <property type="match status" value="1"/>
</dbReference>
<dbReference type="InterPro" id="IPR045851">
    <property type="entry name" value="AMP-bd_C_sf"/>
</dbReference>
<dbReference type="InterPro" id="IPR042099">
    <property type="entry name" value="ANL_N_sf"/>
</dbReference>
<organism evidence="6 7">
    <name type="scientific">Mycolicibacterium fortuitum subsp. acetamidolyticum</name>
    <dbReference type="NCBI Taxonomy" id="144550"/>
    <lineage>
        <taxon>Bacteria</taxon>
        <taxon>Bacillati</taxon>
        <taxon>Actinomycetota</taxon>
        <taxon>Actinomycetes</taxon>
        <taxon>Mycobacteriales</taxon>
        <taxon>Mycobacteriaceae</taxon>
        <taxon>Mycolicibacterium</taxon>
    </lineage>
</organism>
<dbReference type="InterPro" id="IPR025110">
    <property type="entry name" value="AMP-bd_C"/>
</dbReference>
<evidence type="ECO:0000313" key="6">
    <source>
        <dbReference type="EMBL" id="GAT01594.1"/>
    </source>
</evidence>
<dbReference type="InterPro" id="IPR010071">
    <property type="entry name" value="AA_adenyl_dom"/>
</dbReference>
<dbReference type="InterPro" id="IPR000873">
    <property type="entry name" value="AMP-dep_synth/lig_dom"/>
</dbReference>
<dbReference type="InterPro" id="IPR036736">
    <property type="entry name" value="ACP-like_sf"/>
</dbReference>
<dbReference type="FunFam" id="1.10.1200.10:FF:000005">
    <property type="entry name" value="Nonribosomal peptide synthetase 1"/>
    <property type="match status" value="1"/>
</dbReference>
<feature type="domain" description="Carrier" evidence="5">
    <location>
        <begin position="642"/>
        <end position="717"/>
    </location>
</feature>
<dbReference type="SUPFAM" id="SSF47336">
    <property type="entry name" value="ACP-like"/>
    <property type="match status" value="1"/>
</dbReference>
<dbReference type="Pfam" id="PF00975">
    <property type="entry name" value="Thioesterase"/>
    <property type="match status" value="1"/>
</dbReference>
<sequence length="1004" mass="107842">DVPFEVLVDRLNPTRSLAHHPLVQVALAWQNFTADSVARSTSGGIQAEPLETTTRTARMDLTFSLSERWDDAGEPAGIGGSVEFRTDVFDTASIEVLVERFNRMLAAMAVDPNRRLSSVDFLDEDEYNRLDAMGNRSVLAESVVPVSVPAVFSRQAACTPDMVAVSFEGRSLTYEQLDEASNRLAHLLVSQGAQAGRYVGLLMGRSADAIVAILGVLKSGAAYVPIDPAVPDDRVQFVLADAEPVVMLCSGGTAGRLAECDVPVIDVCDPRIADQPATPLPAPAPDDVAHVIYTSGTTGIPKGVAVTHQNVTRLFDGLDVGVEMGPQQVWAACSSLAFDYSVWEIWGALLHGGRLVVVPDSVTRSPEDLQALLVEQQVSVLSQTPSAVGVLDPKLLGSVSALMVAAEACPPDVVDRWAPGRVMINGYGPTETTVYATISAPLKEAGSAGPAVVPIGFPVPGAALFVLDRWLHPVPPGVVGELYVAGRGVGVGYVRRPGLTASRFVPCPFGAPGSRMYRTGDLVSWGPDGQLRYAGRADEQVKIRGYRIELGEIQAALADLEGVQQAAVIAREDRPGDRRLVGYITGTADPVEVRTLLAERLPGYMVPAALVQLDSLPLTVNGKLDRRALPAPEYSDSDGYNAPSNPVEEMLAAIYGQVLGLERVGVDDSFFDLGGDSLSAMRLINAINASLDADLAVSAIFDAPSVRQLAQRVGKAGGTEQVVPVEVLKEGSGVPLWCIHDGYGLSWSYRALGDYVDRPIIGVNQISRVGEAADSTIRSMAESYADRLQTLHGRGPYTLLGWSFGGIVAHALGVELQRRGCEVRRLVLVDAVLSTSKFRASVVRAIANNRNAIEGWVLDYLLQTNNIAVPLHWGPLTYRRAEELVRRQNASGFSLPPKALIEFMAQSVSTDQICLLKHVPEVFHGDVVAFSALRRVSHGNVGTRSRSGWSRFRSRVAIRSCLKSWGPFVDGDIEVTTVDCTHFQMFNAESLSEYGRHLSTSLDC</sequence>
<dbReference type="Pfam" id="PF00501">
    <property type="entry name" value="AMP-binding"/>
    <property type="match status" value="1"/>
</dbReference>
<proteinExistence type="inferred from homology"/>
<dbReference type="GO" id="GO:0008610">
    <property type="term" value="P:lipid biosynthetic process"/>
    <property type="evidence" value="ECO:0007669"/>
    <property type="project" value="UniProtKB-ARBA"/>
</dbReference>
<dbReference type="Gene3D" id="3.30.300.30">
    <property type="match status" value="1"/>
</dbReference>
<dbReference type="SUPFAM" id="SSF56801">
    <property type="entry name" value="Acetyl-CoA synthetase-like"/>
    <property type="match status" value="1"/>
</dbReference>
<dbReference type="GO" id="GO:0005737">
    <property type="term" value="C:cytoplasm"/>
    <property type="evidence" value="ECO:0007669"/>
    <property type="project" value="TreeGrafter"/>
</dbReference>
<dbReference type="GO" id="GO:0044550">
    <property type="term" value="P:secondary metabolite biosynthetic process"/>
    <property type="evidence" value="ECO:0007669"/>
    <property type="project" value="UniProtKB-ARBA"/>
</dbReference>
<dbReference type="PANTHER" id="PTHR45527:SF1">
    <property type="entry name" value="FATTY ACID SYNTHASE"/>
    <property type="match status" value="1"/>
</dbReference>
<feature type="non-terminal residue" evidence="6">
    <location>
        <position position="1"/>
    </location>
</feature>
<dbReference type="GO" id="GO:0043041">
    <property type="term" value="P:amino acid activation for nonribosomal peptide biosynthetic process"/>
    <property type="evidence" value="ECO:0007669"/>
    <property type="project" value="TreeGrafter"/>
</dbReference>
<name>A0A100WP29_MYCFO</name>
<evidence type="ECO:0000256" key="1">
    <source>
        <dbReference type="ARBA" id="ARBA00001957"/>
    </source>
</evidence>
<comment type="cofactor">
    <cofactor evidence="1">
        <name>pantetheine 4'-phosphate</name>
        <dbReference type="ChEBI" id="CHEBI:47942"/>
    </cofactor>
</comment>
<dbReference type="Pfam" id="PF00668">
    <property type="entry name" value="Condensation"/>
    <property type="match status" value="1"/>
</dbReference>
<dbReference type="Pfam" id="PF13193">
    <property type="entry name" value="AMP-binding_C"/>
    <property type="match status" value="1"/>
</dbReference>
<dbReference type="Proteomes" id="UP000069705">
    <property type="component" value="Unassembled WGS sequence"/>
</dbReference>
<evidence type="ECO:0000256" key="3">
    <source>
        <dbReference type="ARBA" id="ARBA00022450"/>
    </source>
</evidence>
<dbReference type="PROSITE" id="PS00455">
    <property type="entry name" value="AMP_BINDING"/>
    <property type="match status" value="1"/>
</dbReference>
<comment type="caution">
    <text evidence="6">The sequence shown here is derived from an EMBL/GenBank/DDBJ whole genome shotgun (WGS) entry which is preliminary data.</text>
</comment>
<evidence type="ECO:0000313" key="7">
    <source>
        <dbReference type="Proteomes" id="UP000069705"/>
    </source>
</evidence>
<keyword evidence="4" id="KW-0597">Phosphoprotein</keyword>